<organism evidence="1">
    <name type="scientific">Rhizophora mucronata</name>
    <name type="common">Asiatic mangrove</name>
    <dbReference type="NCBI Taxonomy" id="61149"/>
    <lineage>
        <taxon>Eukaryota</taxon>
        <taxon>Viridiplantae</taxon>
        <taxon>Streptophyta</taxon>
        <taxon>Embryophyta</taxon>
        <taxon>Tracheophyta</taxon>
        <taxon>Spermatophyta</taxon>
        <taxon>Magnoliopsida</taxon>
        <taxon>eudicotyledons</taxon>
        <taxon>Gunneridae</taxon>
        <taxon>Pentapetalae</taxon>
        <taxon>rosids</taxon>
        <taxon>fabids</taxon>
        <taxon>Malpighiales</taxon>
        <taxon>Rhizophoraceae</taxon>
        <taxon>Rhizophora</taxon>
    </lineage>
</organism>
<reference evidence="1" key="1">
    <citation type="submission" date="2018-02" db="EMBL/GenBank/DDBJ databases">
        <title>Rhizophora mucronata_Transcriptome.</title>
        <authorList>
            <person name="Meera S.P."/>
            <person name="Sreeshan A."/>
            <person name="Augustine A."/>
        </authorList>
    </citation>
    <scope>NUCLEOTIDE SEQUENCE</scope>
    <source>
        <tissue evidence="1">Leaf</tissue>
    </source>
</reference>
<dbReference type="AlphaFoldDB" id="A0A2P2MIC0"/>
<name>A0A2P2MIC0_RHIMU</name>
<sequence>MVFRRYKRSMPHRAWHIMSIMGQFFPSPLKGILSFISSGIDLKTLSSSKHFSSNEGSKILTIACHPHTILVPISNISCQQAADFLEVRLGLV</sequence>
<protein>
    <submittedName>
        <fullName evidence="1">Uncharacterized protein</fullName>
    </submittedName>
</protein>
<dbReference type="EMBL" id="GGEC01049438">
    <property type="protein sequence ID" value="MBX29922.1"/>
    <property type="molecule type" value="Transcribed_RNA"/>
</dbReference>
<proteinExistence type="predicted"/>
<evidence type="ECO:0000313" key="1">
    <source>
        <dbReference type="EMBL" id="MBX29922.1"/>
    </source>
</evidence>
<accession>A0A2P2MIC0</accession>